<feature type="coiled-coil region" evidence="16">
    <location>
        <begin position="277"/>
        <end position="396"/>
    </location>
</feature>
<dbReference type="Pfam" id="PF02706">
    <property type="entry name" value="Wzz"/>
    <property type="match status" value="1"/>
</dbReference>
<reference evidence="21 22" key="1">
    <citation type="submission" date="2019-12" db="EMBL/GenBank/DDBJ databases">
        <title>Genomic-based taxomic classification of the family Erythrobacteraceae.</title>
        <authorList>
            <person name="Xu L."/>
        </authorList>
    </citation>
    <scope>NUCLEOTIDE SEQUENCE [LARGE SCALE GENOMIC DNA]</scope>
    <source>
        <strain evidence="21 22">LMG 29519</strain>
    </source>
</reference>
<dbReference type="AlphaFoldDB" id="A0A6I4U460"/>
<keyword evidence="10 21" id="KW-0418">Kinase</keyword>
<dbReference type="PANTHER" id="PTHR32309:SF13">
    <property type="entry name" value="FERRIC ENTEROBACTIN TRANSPORT PROTEIN FEPE"/>
    <property type="match status" value="1"/>
</dbReference>
<evidence type="ECO:0000313" key="22">
    <source>
        <dbReference type="Proteomes" id="UP000429229"/>
    </source>
</evidence>
<evidence type="ECO:0000256" key="12">
    <source>
        <dbReference type="ARBA" id="ARBA00022989"/>
    </source>
</evidence>
<proteinExistence type="inferred from homology"/>
<evidence type="ECO:0000256" key="14">
    <source>
        <dbReference type="ARBA" id="ARBA00023137"/>
    </source>
</evidence>
<feature type="transmembrane region" description="Helical" evidence="17">
    <location>
        <begin position="48"/>
        <end position="69"/>
    </location>
</feature>
<evidence type="ECO:0000256" key="6">
    <source>
        <dbReference type="ARBA" id="ARBA00022519"/>
    </source>
</evidence>
<feature type="domain" description="Polysaccharide chain length determinant N-terminal" evidence="18">
    <location>
        <begin position="37"/>
        <end position="124"/>
    </location>
</feature>
<keyword evidence="22" id="KW-1185">Reference proteome</keyword>
<dbReference type="InterPro" id="IPR050445">
    <property type="entry name" value="Bact_polysacc_biosynth/exp"/>
</dbReference>
<dbReference type="InterPro" id="IPR027417">
    <property type="entry name" value="P-loop_NTPase"/>
</dbReference>
<keyword evidence="16" id="KW-0175">Coiled coil</keyword>
<comment type="catalytic activity">
    <reaction evidence="15">
        <text>L-tyrosyl-[protein] + ATP = O-phospho-L-tyrosyl-[protein] + ADP + H(+)</text>
        <dbReference type="Rhea" id="RHEA:10596"/>
        <dbReference type="Rhea" id="RHEA-COMP:10136"/>
        <dbReference type="Rhea" id="RHEA-COMP:20101"/>
        <dbReference type="ChEBI" id="CHEBI:15378"/>
        <dbReference type="ChEBI" id="CHEBI:30616"/>
        <dbReference type="ChEBI" id="CHEBI:46858"/>
        <dbReference type="ChEBI" id="CHEBI:61978"/>
        <dbReference type="ChEBI" id="CHEBI:456216"/>
        <dbReference type="EC" id="2.7.10.2"/>
    </reaction>
</comment>
<accession>A0A6I4U460</accession>
<feature type="transmembrane region" description="Helical" evidence="17">
    <location>
        <begin position="451"/>
        <end position="473"/>
    </location>
</feature>
<dbReference type="InterPro" id="IPR025669">
    <property type="entry name" value="AAA_dom"/>
</dbReference>
<evidence type="ECO:0000256" key="8">
    <source>
        <dbReference type="ARBA" id="ARBA00022692"/>
    </source>
</evidence>
<evidence type="ECO:0000256" key="16">
    <source>
        <dbReference type="SAM" id="Coils"/>
    </source>
</evidence>
<protein>
    <recommendedName>
        <fullName evidence="4">non-specific protein-tyrosine kinase</fullName>
        <ecNumber evidence="4">2.7.10.2</ecNumber>
    </recommendedName>
</protein>
<comment type="similarity">
    <text evidence="3">Belongs to the etk/wzc family.</text>
</comment>
<dbReference type="SUPFAM" id="SSF52540">
    <property type="entry name" value="P-loop containing nucleoside triphosphate hydrolases"/>
    <property type="match status" value="1"/>
</dbReference>
<comment type="similarity">
    <text evidence="2">Belongs to the CpsD/CapB family.</text>
</comment>
<evidence type="ECO:0000256" key="7">
    <source>
        <dbReference type="ARBA" id="ARBA00022679"/>
    </source>
</evidence>
<dbReference type="NCBIfam" id="TIGR01007">
    <property type="entry name" value="eps_fam"/>
    <property type="match status" value="1"/>
</dbReference>
<keyword evidence="6" id="KW-0997">Cell inner membrane</keyword>
<dbReference type="InterPro" id="IPR032807">
    <property type="entry name" value="GNVR"/>
</dbReference>
<keyword evidence="14" id="KW-0829">Tyrosine-protein kinase</keyword>
<dbReference type="InterPro" id="IPR003856">
    <property type="entry name" value="LPS_length_determ_N"/>
</dbReference>
<dbReference type="Gene3D" id="3.40.50.300">
    <property type="entry name" value="P-loop containing nucleotide triphosphate hydrolases"/>
    <property type="match status" value="1"/>
</dbReference>
<dbReference type="PANTHER" id="PTHR32309">
    <property type="entry name" value="TYROSINE-PROTEIN KINASE"/>
    <property type="match status" value="1"/>
</dbReference>
<dbReference type="RefSeq" id="WP_160617456.1">
    <property type="nucleotide sequence ID" value="NZ_WTYR01000001.1"/>
</dbReference>
<evidence type="ECO:0000256" key="13">
    <source>
        <dbReference type="ARBA" id="ARBA00023136"/>
    </source>
</evidence>
<dbReference type="EMBL" id="WTYR01000001">
    <property type="protein sequence ID" value="MXP10899.1"/>
    <property type="molecule type" value="Genomic_DNA"/>
</dbReference>
<sequence length="738" mass="80006">MSSATNFSPEGDNIFSAPEVYSDATANHQGHEASLIREYLGIILRRKWIILGVVAAALLAGIAATLLAVPQYTASSRLEIARQDQRITNVEGVDDVDRTFDQEFYETQYQLLTARSVAERVERELRLATRPEFFEAHGIDINDLPLRESTGQVPTREELDKLRKGAVGLLLGNVSISPIARSSLVDIVYTSASPALSAEIANAWSEQFIAESIDRRFSMTSDAQSFLERRLAELRKDVEDSERKLVTYANQNDIVILNRQEQDGRTVATPTLKAATLEQLNSALVEATAQRVALEARAASPGGSDFAGNTAVANLRNRLADLQAQYAEMMVKFEPGYPAARALAEQIDALETSIAREESRLRGGSRADYQAALKREQDLTARVDALTGQLRDQERARIQYNIFQNEVDTNRELYEGTLQRYREIGVASVGASNIAIVDQAQVPGAPSSPNLMLNLLIALFGGAVAAAVVVFLLEQFDDGIRTPDDVTSATGLPLLGVVPVAEDDEEIADLVDDPKSEVSEAYLTIRSNLALSSTRGVPGVVMITSSRAAEGKSTTSYALARILARTGKRVIIIDADMRSPSVHNAFGMANGQGFANFLAGEDDLALLINHSDMSNLDVMTAGPTPPSAAELLSGDRTGTLISKLRENYDHVVVDAPPLLGIADAPLLSKSVDGVVYVIESRGVPVRGINLSLDRLRDSRANLLGGVLTKFDNASTTGYGYGYGYGYGFRYGQDEEERA</sequence>
<dbReference type="EC" id="2.7.10.2" evidence="4"/>
<dbReference type="CDD" id="cd05387">
    <property type="entry name" value="BY-kinase"/>
    <property type="match status" value="1"/>
</dbReference>
<dbReference type="Proteomes" id="UP000429229">
    <property type="component" value="Unassembled WGS sequence"/>
</dbReference>
<dbReference type="InterPro" id="IPR005702">
    <property type="entry name" value="Wzc-like_C"/>
</dbReference>
<evidence type="ECO:0000256" key="15">
    <source>
        <dbReference type="ARBA" id="ARBA00051245"/>
    </source>
</evidence>
<evidence type="ECO:0000259" key="18">
    <source>
        <dbReference type="Pfam" id="PF02706"/>
    </source>
</evidence>
<dbReference type="Pfam" id="PF13614">
    <property type="entry name" value="AAA_31"/>
    <property type="match status" value="1"/>
</dbReference>
<keyword evidence="13 17" id="KW-0472">Membrane</keyword>
<name>A0A6I4U460_9SPHN</name>
<evidence type="ECO:0000259" key="19">
    <source>
        <dbReference type="Pfam" id="PF13614"/>
    </source>
</evidence>
<evidence type="ECO:0000256" key="11">
    <source>
        <dbReference type="ARBA" id="ARBA00022840"/>
    </source>
</evidence>
<comment type="subcellular location">
    <subcellularLocation>
        <location evidence="1">Cell inner membrane</location>
        <topology evidence="1">Multi-pass membrane protein</topology>
    </subcellularLocation>
</comment>
<comment type="caution">
    <text evidence="21">The sequence shown here is derived from an EMBL/GenBank/DDBJ whole genome shotgun (WGS) entry which is preliminary data.</text>
</comment>
<dbReference type="GO" id="GO:0005886">
    <property type="term" value="C:plasma membrane"/>
    <property type="evidence" value="ECO:0007669"/>
    <property type="project" value="UniProtKB-SubCell"/>
</dbReference>
<feature type="domain" description="Tyrosine-protein kinase G-rich" evidence="20">
    <location>
        <begin position="404"/>
        <end position="472"/>
    </location>
</feature>
<keyword evidence="8 17" id="KW-0812">Transmembrane</keyword>
<evidence type="ECO:0000256" key="4">
    <source>
        <dbReference type="ARBA" id="ARBA00011903"/>
    </source>
</evidence>
<organism evidence="21 22">
    <name type="scientific">Alteriqipengyuania halimionae</name>
    <dbReference type="NCBI Taxonomy" id="1926630"/>
    <lineage>
        <taxon>Bacteria</taxon>
        <taxon>Pseudomonadati</taxon>
        <taxon>Pseudomonadota</taxon>
        <taxon>Alphaproteobacteria</taxon>
        <taxon>Sphingomonadales</taxon>
        <taxon>Erythrobacteraceae</taxon>
        <taxon>Alteriqipengyuania</taxon>
    </lineage>
</organism>
<evidence type="ECO:0000313" key="21">
    <source>
        <dbReference type="EMBL" id="MXP10899.1"/>
    </source>
</evidence>
<evidence type="ECO:0000256" key="5">
    <source>
        <dbReference type="ARBA" id="ARBA00022475"/>
    </source>
</evidence>
<evidence type="ECO:0000259" key="20">
    <source>
        <dbReference type="Pfam" id="PF13807"/>
    </source>
</evidence>
<evidence type="ECO:0000256" key="2">
    <source>
        <dbReference type="ARBA" id="ARBA00007316"/>
    </source>
</evidence>
<feature type="domain" description="AAA" evidence="19">
    <location>
        <begin position="544"/>
        <end position="689"/>
    </location>
</feature>
<dbReference type="OrthoDB" id="230260at2"/>
<evidence type="ECO:0000256" key="3">
    <source>
        <dbReference type="ARBA" id="ARBA00008883"/>
    </source>
</evidence>
<keyword evidence="12 17" id="KW-1133">Transmembrane helix</keyword>
<evidence type="ECO:0000256" key="10">
    <source>
        <dbReference type="ARBA" id="ARBA00022777"/>
    </source>
</evidence>
<keyword evidence="11" id="KW-0067">ATP-binding</keyword>
<dbReference type="GO" id="GO:0005524">
    <property type="term" value="F:ATP binding"/>
    <property type="evidence" value="ECO:0007669"/>
    <property type="project" value="UniProtKB-KW"/>
</dbReference>
<evidence type="ECO:0000256" key="1">
    <source>
        <dbReference type="ARBA" id="ARBA00004429"/>
    </source>
</evidence>
<dbReference type="GO" id="GO:0004715">
    <property type="term" value="F:non-membrane spanning protein tyrosine kinase activity"/>
    <property type="evidence" value="ECO:0007669"/>
    <property type="project" value="UniProtKB-EC"/>
</dbReference>
<evidence type="ECO:0000256" key="17">
    <source>
        <dbReference type="SAM" id="Phobius"/>
    </source>
</evidence>
<keyword evidence="9" id="KW-0547">Nucleotide-binding</keyword>
<gene>
    <name evidence="21" type="ORF">GRI68_11985</name>
</gene>
<feature type="coiled-coil region" evidence="16">
    <location>
        <begin position="224"/>
        <end position="251"/>
    </location>
</feature>
<keyword evidence="5" id="KW-1003">Cell membrane</keyword>
<dbReference type="Pfam" id="PF13807">
    <property type="entry name" value="GNVR"/>
    <property type="match status" value="1"/>
</dbReference>
<evidence type="ECO:0000256" key="9">
    <source>
        <dbReference type="ARBA" id="ARBA00022741"/>
    </source>
</evidence>
<keyword evidence="7 21" id="KW-0808">Transferase</keyword>